<accession>A0A848NX34</accession>
<proteinExistence type="predicted"/>
<dbReference type="EMBL" id="JABBZM010000017">
    <property type="protein sequence ID" value="NMV39871.1"/>
    <property type="molecule type" value="Genomic_DNA"/>
</dbReference>
<comment type="caution">
    <text evidence="1">The sequence shown here is derived from an EMBL/GenBank/DDBJ whole genome shotgun (WGS) entry which is preliminary data.</text>
</comment>
<name>A0A848NX34_9RALS</name>
<dbReference type="AlphaFoldDB" id="A0A848NX34"/>
<sequence length="60" mass="6826">MNIQQRTWAEDVLSNDESSTDQELVEHFVKGGIDRDVAVAAVARRMEFLNQDLFNPPHLA</sequence>
<protein>
    <submittedName>
        <fullName evidence="1">Uncharacterized protein</fullName>
    </submittedName>
</protein>
<dbReference type="Proteomes" id="UP000575469">
    <property type="component" value="Unassembled WGS sequence"/>
</dbReference>
<reference evidence="1 2" key="1">
    <citation type="submission" date="2020-04" db="EMBL/GenBank/DDBJ databases">
        <title>Ralstonia insidiosa genome sequencing and assembly.</title>
        <authorList>
            <person name="Martins R.C.R."/>
            <person name="Perdigao-Neto L.V."/>
            <person name="Levin A.S.S."/>
            <person name="Costa S.F."/>
        </authorList>
    </citation>
    <scope>NUCLEOTIDE SEQUENCE [LARGE SCALE GENOMIC DNA]</scope>
    <source>
        <strain evidence="1 2">5047</strain>
    </source>
</reference>
<organism evidence="1 2">
    <name type="scientific">Ralstonia insidiosa</name>
    <dbReference type="NCBI Taxonomy" id="190721"/>
    <lineage>
        <taxon>Bacteria</taxon>
        <taxon>Pseudomonadati</taxon>
        <taxon>Pseudomonadota</taxon>
        <taxon>Betaproteobacteria</taxon>
        <taxon>Burkholderiales</taxon>
        <taxon>Burkholderiaceae</taxon>
        <taxon>Ralstonia</taxon>
    </lineage>
</organism>
<evidence type="ECO:0000313" key="1">
    <source>
        <dbReference type="EMBL" id="NMV39871.1"/>
    </source>
</evidence>
<gene>
    <name evidence="1" type="ORF">HGR00_18330</name>
</gene>
<dbReference type="RefSeq" id="WP_169340815.1">
    <property type="nucleotide sequence ID" value="NZ_JABBZM010000017.1"/>
</dbReference>
<evidence type="ECO:0000313" key="2">
    <source>
        <dbReference type="Proteomes" id="UP000575469"/>
    </source>
</evidence>